<dbReference type="Proteomes" id="UP000800200">
    <property type="component" value="Unassembled WGS sequence"/>
</dbReference>
<evidence type="ECO:0000313" key="2">
    <source>
        <dbReference type="EMBL" id="KAF2181610.1"/>
    </source>
</evidence>
<feature type="region of interest" description="Disordered" evidence="1">
    <location>
        <begin position="381"/>
        <end position="400"/>
    </location>
</feature>
<evidence type="ECO:0000313" key="3">
    <source>
        <dbReference type="Proteomes" id="UP000800200"/>
    </source>
</evidence>
<proteinExistence type="predicted"/>
<keyword evidence="3" id="KW-1185">Reference proteome</keyword>
<protein>
    <submittedName>
        <fullName evidence="2">Uncharacterized protein</fullName>
    </submittedName>
</protein>
<sequence length="525" mass="59512">MAPSRAYIPSAALLRSLSRPLPRKCSLARRIPTIAARNETVQSAAPKARKEREPLREGVLNESGISAISWYEQDTSGRGPERLISRISTKEELARFERQHKLLEEDEAHDGKNYDDTELRGMLLDELMQNPNFADLQEGLMAMKQLNEARKNSAETEEIEKAMEGEVKEVAATEMMASHEMIQEMINDPGFANCKAELLEIQGKLPEWNGDGDPELEAAMARLDKKLEGNEVFQKKLAAMRVDKEKSRPPDEIIPAGKSEVESVETEMERVEPDMEIEPLLKEMQELLKAMGGDSEIEAELERVRNEDPTKEIEEELEQGVKFETLAKEIDKFRQENSAEKVDESVDPELEAKVDKIMQDPKLMEKLALIKDLITKQQAGITQTSNSAPDPSQLASSETTTLEQQLKIAENDPEHIVALRRLRISLLPPYNISPHLRALNQALKYAYLGANDDIRRILWRAYIKARPIPTLLKNIPDDAWDILWYSQAVTWTGNQNRQNHLRILQRDLASIGRNGPPTKLESMAE</sequence>
<dbReference type="AlphaFoldDB" id="A0A6A6DUE8"/>
<dbReference type="EMBL" id="ML994652">
    <property type="protein sequence ID" value="KAF2181610.1"/>
    <property type="molecule type" value="Genomic_DNA"/>
</dbReference>
<name>A0A6A6DUE8_9PEZI</name>
<reference evidence="2" key="1">
    <citation type="journal article" date="2020" name="Stud. Mycol.">
        <title>101 Dothideomycetes genomes: a test case for predicting lifestyles and emergence of pathogens.</title>
        <authorList>
            <person name="Haridas S."/>
            <person name="Albert R."/>
            <person name="Binder M."/>
            <person name="Bloem J."/>
            <person name="Labutti K."/>
            <person name="Salamov A."/>
            <person name="Andreopoulos B."/>
            <person name="Baker S."/>
            <person name="Barry K."/>
            <person name="Bills G."/>
            <person name="Bluhm B."/>
            <person name="Cannon C."/>
            <person name="Castanera R."/>
            <person name="Culley D."/>
            <person name="Daum C."/>
            <person name="Ezra D."/>
            <person name="Gonzalez J."/>
            <person name="Henrissat B."/>
            <person name="Kuo A."/>
            <person name="Liang C."/>
            <person name="Lipzen A."/>
            <person name="Lutzoni F."/>
            <person name="Magnuson J."/>
            <person name="Mondo S."/>
            <person name="Nolan M."/>
            <person name="Ohm R."/>
            <person name="Pangilinan J."/>
            <person name="Park H.-J."/>
            <person name="Ramirez L."/>
            <person name="Alfaro M."/>
            <person name="Sun H."/>
            <person name="Tritt A."/>
            <person name="Yoshinaga Y."/>
            <person name="Zwiers L.-H."/>
            <person name="Turgeon B."/>
            <person name="Goodwin S."/>
            <person name="Spatafora J."/>
            <person name="Crous P."/>
            <person name="Grigoriev I."/>
        </authorList>
    </citation>
    <scope>NUCLEOTIDE SEQUENCE</scope>
    <source>
        <strain evidence="2">CBS 207.26</strain>
    </source>
</reference>
<dbReference type="OrthoDB" id="7984201at2759"/>
<accession>A0A6A6DUE8</accession>
<organism evidence="2 3">
    <name type="scientific">Zopfia rhizophila CBS 207.26</name>
    <dbReference type="NCBI Taxonomy" id="1314779"/>
    <lineage>
        <taxon>Eukaryota</taxon>
        <taxon>Fungi</taxon>
        <taxon>Dikarya</taxon>
        <taxon>Ascomycota</taxon>
        <taxon>Pezizomycotina</taxon>
        <taxon>Dothideomycetes</taxon>
        <taxon>Dothideomycetes incertae sedis</taxon>
        <taxon>Zopfiaceae</taxon>
        <taxon>Zopfia</taxon>
    </lineage>
</organism>
<gene>
    <name evidence="2" type="ORF">K469DRAFT_588964</name>
</gene>
<evidence type="ECO:0000256" key="1">
    <source>
        <dbReference type="SAM" id="MobiDB-lite"/>
    </source>
</evidence>